<dbReference type="Proteomes" id="UP000292665">
    <property type="component" value="Unassembled WGS sequence"/>
</dbReference>
<sequence>MKNRDIKKLFKWKIWKKGTACLLVFSVLLQTVTVSAQGIAKGPPIDMQLIQQLQEAKMPMQSDVSEEGQIVQSSGEQSELTENGQTDQPSGNQSGSMENGQTGQPSGDQSGSMENGQTDQPSGDQSGSAENGQAVQPSGDQSGSAENGQTDPSSDQQSEDADLYENGIIKIYNIEQLQAIGTGSSVRMNDTEKELFGTGEEVVDGGNAVTYASDADYMLMNEIPLTAKTMWTLPEGFTGTFAEAPKEDAPLYDKESDTVYVYNNYQLLLIASENSAEEPIMSYDMIPEKVGIGQLLYKDGTLADESAEAAQEYLTYSKEHNYVLSPSFTEQMPELKAEKIKKEATVQADAGQLGGREYLGQVYTKVEGEPYILIGNEWQLRAIGQDAKPKEKGNQYMQVTPMLYVKSIVDLPWPWDDKITYTPYYPGDADFNLKQGEALGESGIEQKDFIYFSEANTNKTEGLMNIEYDKEGLVGFLLGPLGELLGDILHALLGPLFDIPILGDLLAGLIGERTDDIVIVDKEFNQNNVQSYPSLSEASNELKSLKYSPDANYIIFRDIDLLQGEYSDGKEDDWTPLHFSGKMEGRLNMQEGSVPTISNIQVNQTGELDIQKDSGIGFFGTISNEMKKSGNGGFESAGKAGVKNLHLDQVTVNNQSVTVNNDPKSLVEGLLEVLGGLLGGILDLISGILEGLVPVIGNLKLGDVIKDLLTLKQSSPDMFATGSFAGRIVGDVSVENCTVTNASVTNVKGMTGGFVGYTSGEATYILGNVTAGVVELLSTLLNILPGVGLGDLITILLKNDVPLGQLLPNGYYKPLIQNSSVSLSEGSIGTTGTGKETVNYNGGFVGSQTGTDINNCSVTGLNQVVADIGAGGFAGIEKDAQVKGLLSDLGAEIKTFDIRSTQRNCHVDASDLSVTATDSYAGGFNGVMANSSSIESNVSGVKLVKANQYAGGFAGRATLGYGMAVGSNDEQNDTLLQSVSKLLEQLLASGNEEELGVLLSLSGAQPSEIKGSSVSGTNFSVQAAADYAGGLIGQGDGVQITSSGTEKNTIQGVSFVKANNYAGGISGAVTVADAVGVLNDTLGIGSYLSFTVSNVDLGGNDLQIEASNKYASGGAGLMLGGTAEQIKIEGIQSVTAGNYAAGFAGRAGTGSLAKEGGLDLLGLGLIKVDSLLSLVDGVATKVSNVSVSGTENGAVIKASGQVEITEGESILAGGFISEAEGVQIADSHVTNLKAVYAEAAKDNKEGYAGGFVGRSHTGGLAGLAQEDKDGALKLPGIVNVSGLLDLVPYLIPQYTNTTVTFCSANEEPQVKADYAGGFFGEMQSGKVDNSTRTEAYAVYGLEKVKGESHAGGFAGKVDAGATASSNGLNLLGGILNLDIGQLLDVLQVYIPIIQSAGVKSTEKGFTVEATDTDSYAGGYLGYGGGVQIKDSDVTSLKHTKVTPPGDSLESANGDSYFGTNSQYAVKGGKYAGGYAGCVDIDSAAAVGGGLKLLGNIELTNLLKALDVVASTIENSDVNGCVGGYSVLADGRDDKNQKLGKAGGFIGEMSGTIIKNSDANLFNYIIGREAAGGYAGIMEPGNVASVIEDAGILDGLLNVTDSLASLVQSFIPIIEDSQTSSVPCGGAVRADGITDTQCVRGLAGGYVGYNHGGRIKGYAAEGGGKECATIRIRSVYGGEFAGGFTGLMETADLAGTGNLQLLFGLLKTSNVLSLLGAVYPTETNTAVYGSLRKVDMDTWNKWAEAVGNNGVYGDQFTSTPVENEEQLQALITQYAYGYNVKAGRTSVGTQDMEAGVAGGYVGRMKAGVVTNAHAWDAKSVMAYKSAGGFAGEMKTGGVAEVGKVELIGLDIANSISAVQTFVPIIRNSDITGFQSGMTVKATGIPVKDSTLKIEKVGYAGGYVGHMVGGQIWGNWSEKANTYSATDAVPDPNNKRCFVANLRKVEGTKAIGGFAGQIDPASAANLDTASSEGLLGGLLQYLIGTPGDLARLLDATISTVRGADVKAWDDWGIIVNGSYTNDSDHTAYAKAAGGFAGEINGAVIGKQDDPNSGLHVVNIRSVTGGEYAGGFLGLADVSAILQVSNGNTSILSALLTLGGTSVLDTFRSYVYHSDVSGSAEAGLEVQARDSKKSEYVNDPVYSGSAGGFGGALLNGSVKDSKVTNLRKVNGMNYTGGFIGHLGKSGTVDLDNLGALGDLLSAGAGVMDVFGSHVDRCSVEGVNEGFTVHSNNTIDQKNKSEIAGGFTGYADLGRLSENKVTGLKQVTSGQIAGGFAGKTTFAYLANINLDSELVKGLVTVVNQILKALWLDELQKGQVIKIDLGIIEIDALYDGKLVSLNLLGLDIKVGLAEDKSLATIYIGDSKIEINCSESGTIDEESLKNEINISLIKANRTKIDKCTVTGIADGYDVYGGGAGNNANGTGQYGIAGGFVGWNNEGLLENNNMFFADVIRGAKDLTGPFTGKSSLNSNWEFNDVKGIEGNENYYRIYRNGDTAYEKLFGKSGKELQHNYETSDAWKNVYTIRHMTKDKVVKFTDLKDAMMSGSAGQIPVNVYQEDGAMAVLMNNTASSPTEPGGNEEAPDVQDPCKDLIELRLKKVWKRDEEKDRPNEVIFNITRSYEKDGKPVVDTNFNKEVILTKKDAQTSDIWEKVLTGAEYTAYHVGTDGKKYYYTYHVSEMKVDGYTTEITYKGDRQYSITVTNTKNWFDSLLPETGGMGKALLYTLGVLLLCLVTATEYRKRKSTRSQSSYK</sequence>
<evidence type="ECO:0000256" key="1">
    <source>
        <dbReference type="SAM" id="MobiDB-lite"/>
    </source>
</evidence>
<comment type="caution">
    <text evidence="4">The sequence shown here is derived from an EMBL/GenBank/DDBJ whole genome shotgun (WGS) entry which is preliminary data.</text>
</comment>
<dbReference type="Gene3D" id="2.160.20.110">
    <property type="match status" value="1"/>
</dbReference>
<dbReference type="Gene3D" id="2.60.40.1140">
    <property type="entry name" value="Collagen-binding surface protein Cna, B-type domain"/>
    <property type="match status" value="1"/>
</dbReference>
<keyword evidence="3" id="KW-0732">Signal</keyword>
<protein>
    <recommendedName>
        <fullName evidence="6">Cna B-type domain-containing protein</fullName>
    </recommendedName>
</protein>
<evidence type="ECO:0000256" key="3">
    <source>
        <dbReference type="SAM" id="SignalP"/>
    </source>
</evidence>
<dbReference type="RefSeq" id="WP_129794967.1">
    <property type="nucleotide sequence ID" value="NZ_RCYR01000020.1"/>
</dbReference>
<organism evidence="4 5">
    <name type="scientific">[Ruminococcus] torques</name>
    <dbReference type="NCBI Taxonomy" id="33039"/>
    <lineage>
        <taxon>Bacteria</taxon>
        <taxon>Bacillati</taxon>
        <taxon>Bacillota</taxon>
        <taxon>Clostridia</taxon>
        <taxon>Lachnospirales</taxon>
        <taxon>Lachnospiraceae</taxon>
        <taxon>Mediterraneibacter</taxon>
    </lineage>
</organism>
<gene>
    <name evidence="4" type="ORF">EAI93_10120</name>
</gene>
<dbReference type="InterPro" id="IPR006626">
    <property type="entry name" value="PbH1"/>
</dbReference>
<evidence type="ECO:0000313" key="4">
    <source>
        <dbReference type="EMBL" id="RYS78912.1"/>
    </source>
</evidence>
<feature type="signal peptide" evidence="3">
    <location>
        <begin position="1"/>
        <end position="36"/>
    </location>
</feature>
<keyword evidence="2" id="KW-1133">Transmembrane helix</keyword>
<reference evidence="4 5" key="1">
    <citation type="journal article" date="2019" name="Science, e1252229">
        <title>Invertible promoters mediate bacterial phase variation, antibiotic resistance, and host adaptation in the gut.</title>
        <authorList>
            <person name="Jiang X."/>
            <person name="Hall A.B."/>
            <person name="Arthur T.D."/>
            <person name="Plichta D.R."/>
            <person name="Covington C.T."/>
            <person name="Poyet M."/>
            <person name="Crothers J."/>
            <person name="Moses P.L."/>
            <person name="Tolonen A.C."/>
            <person name="Vlamakis H."/>
            <person name="Alm E.J."/>
            <person name="Xavier R.J."/>
        </authorList>
    </citation>
    <scope>NUCLEOTIDE SEQUENCE [LARGE SCALE GENOMIC DNA]</scope>
    <source>
        <strain evidence="5">aa_0143</strain>
    </source>
</reference>
<accession>A0A4V1YA19</accession>
<name>A0A4V1YA19_9FIRM</name>
<evidence type="ECO:0000313" key="5">
    <source>
        <dbReference type="Proteomes" id="UP000292665"/>
    </source>
</evidence>
<keyword evidence="2" id="KW-0472">Membrane</keyword>
<evidence type="ECO:0000256" key="2">
    <source>
        <dbReference type="SAM" id="Phobius"/>
    </source>
</evidence>
<dbReference type="SMART" id="SM00710">
    <property type="entry name" value="PbH1"/>
    <property type="match status" value="11"/>
</dbReference>
<dbReference type="EMBL" id="RCYR01000020">
    <property type="protein sequence ID" value="RYS78912.1"/>
    <property type="molecule type" value="Genomic_DNA"/>
</dbReference>
<proteinExistence type="predicted"/>
<feature type="compositionally biased region" description="Polar residues" evidence="1">
    <location>
        <begin position="70"/>
        <end position="156"/>
    </location>
</feature>
<evidence type="ECO:0008006" key="6">
    <source>
        <dbReference type="Google" id="ProtNLM"/>
    </source>
</evidence>
<feature type="region of interest" description="Disordered" evidence="1">
    <location>
        <begin position="58"/>
        <end position="159"/>
    </location>
</feature>
<feature type="transmembrane region" description="Helical" evidence="2">
    <location>
        <begin position="2717"/>
        <end position="2735"/>
    </location>
</feature>
<feature type="chain" id="PRO_5020896805" description="Cna B-type domain-containing protein" evidence="3">
    <location>
        <begin position="37"/>
        <end position="2748"/>
    </location>
</feature>
<keyword evidence="2" id="KW-0812">Transmembrane</keyword>